<dbReference type="EMBL" id="NCSJ02000318">
    <property type="protein sequence ID" value="RFU25642.1"/>
    <property type="molecule type" value="Genomic_DNA"/>
</dbReference>
<proteinExistence type="predicted"/>
<dbReference type="AlphaFoldDB" id="A0A3E2GXC5"/>
<evidence type="ECO:0000313" key="4">
    <source>
        <dbReference type="Proteomes" id="UP000258309"/>
    </source>
</evidence>
<evidence type="ECO:0000256" key="1">
    <source>
        <dbReference type="SAM" id="SignalP"/>
    </source>
</evidence>
<feature type="domain" description="Amidohydrolase-related" evidence="2">
    <location>
        <begin position="97"/>
        <end position="406"/>
    </location>
</feature>
<keyword evidence="1" id="KW-0732">Signal</keyword>
<reference evidence="3 4" key="1">
    <citation type="submission" date="2018-05" db="EMBL/GenBank/DDBJ databases">
        <title>Draft genome sequence of Scytalidium lignicola DSM 105466, a ubiquitous saprotrophic fungus.</title>
        <authorList>
            <person name="Buettner E."/>
            <person name="Gebauer A.M."/>
            <person name="Hofrichter M."/>
            <person name="Liers C."/>
            <person name="Kellner H."/>
        </authorList>
    </citation>
    <scope>NUCLEOTIDE SEQUENCE [LARGE SCALE GENOMIC DNA]</scope>
    <source>
        <strain evidence="3 4">DSM 105466</strain>
    </source>
</reference>
<evidence type="ECO:0000313" key="3">
    <source>
        <dbReference type="EMBL" id="RFU25642.1"/>
    </source>
</evidence>
<dbReference type="GO" id="GO:0016810">
    <property type="term" value="F:hydrolase activity, acting on carbon-nitrogen (but not peptide) bonds"/>
    <property type="evidence" value="ECO:0007669"/>
    <property type="project" value="InterPro"/>
</dbReference>
<accession>A0A3E2GXC5</accession>
<protein>
    <recommendedName>
        <fullName evidence="2">Amidohydrolase-related domain-containing protein</fullName>
    </recommendedName>
</protein>
<dbReference type="Gene3D" id="2.30.40.10">
    <property type="entry name" value="Urease, subunit C, domain 1"/>
    <property type="match status" value="1"/>
</dbReference>
<dbReference type="PANTHER" id="PTHR43135:SF3">
    <property type="entry name" value="ALPHA-D-RIBOSE 1-METHYLPHOSPHONATE 5-TRIPHOSPHATE DIPHOSPHATASE"/>
    <property type="match status" value="1"/>
</dbReference>
<evidence type="ECO:0000259" key="2">
    <source>
        <dbReference type="Pfam" id="PF01979"/>
    </source>
</evidence>
<dbReference type="Gene3D" id="1.20.58.520">
    <property type="entry name" value="Amidohydrolase"/>
    <property type="match status" value="1"/>
</dbReference>
<dbReference type="STRING" id="5539.A0A3E2GXC5"/>
<gene>
    <name evidence="3" type="ORF">B7463_g10691</name>
</gene>
<dbReference type="SUPFAM" id="SSF51556">
    <property type="entry name" value="Metallo-dependent hydrolases"/>
    <property type="match status" value="1"/>
</dbReference>
<dbReference type="InterPro" id="IPR032466">
    <property type="entry name" value="Metal_Hydrolase"/>
</dbReference>
<name>A0A3E2GXC5_SCYLI</name>
<keyword evidence="4" id="KW-1185">Reference proteome</keyword>
<feature type="non-terminal residue" evidence="3">
    <location>
        <position position="1"/>
    </location>
</feature>
<dbReference type="Proteomes" id="UP000258309">
    <property type="component" value="Unassembled WGS sequence"/>
</dbReference>
<dbReference type="InterPro" id="IPR006680">
    <property type="entry name" value="Amidohydro-rel"/>
</dbReference>
<feature type="non-terminal residue" evidence="3">
    <location>
        <position position="416"/>
    </location>
</feature>
<dbReference type="OrthoDB" id="194468at2759"/>
<dbReference type="Pfam" id="PF01979">
    <property type="entry name" value="Amidohydro_1"/>
    <property type="match status" value="1"/>
</dbReference>
<sequence>MKFQLCSVLVLAALRSIYACPHNTHASDIDVRALEQEAIARRHSISPPRNKTAIINVRIFDGYKLLDPGTVIIDGDMIGHPDDEYDIDIIVDAQGRVLIPGLMDSHLHVMNLTSLKQLSSYGITTAFNMACFSYPQCDAVRDQTGLTSIYTAGLPAIGPGSDHARQHNLSSSQTINNVSQAQEWVSWAFNNGSDYMKITAEGNGPNQETQNAIVQDVHSAGKKSMTHASFLQYYSQAITSKTDGIQHTVSDAPMTHSMIQQLLANHQFVTPTMIVFNLTLDNPTALIALQGSSNTNQSYPIVQQNVRAMHEAGVPIIAGTDSIGVNPPFNLPFGITLHWELEKFVEVGFTPAEALRSATLLPAMLHDVPDRGIIAPGKRADLILLNSNPLDNITNTRDIAKVWIGGIEYSDVAPFS</sequence>
<dbReference type="InterPro" id="IPR011059">
    <property type="entry name" value="Metal-dep_hydrolase_composite"/>
</dbReference>
<dbReference type="SUPFAM" id="SSF51338">
    <property type="entry name" value="Composite domain of metallo-dependent hydrolases"/>
    <property type="match status" value="1"/>
</dbReference>
<dbReference type="Gene3D" id="3.40.50.10910">
    <property type="entry name" value="Amidohydrolase"/>
    <property type="match status" value="1"/>
</dbReference>
<dbReference type="OMA" id="CRNYTQC"/>
<feature type="signal peptide" evidence="1">
    <location>
        <begin position="1"/>
        <end position="19"/>
    </location>
</feature>
<dbReference type="InterPro" id="IPR051781">
    <property type="entry name" value="Metallo-dep_Hydrolase"/>
</dbReference>
<feature type="chain" id="PRO_5017683025" description="Amidohydrolase-related domain-containing protein" evidence="1">
    <location>
        <begin position="20"/>
        <end position="416"/>
    </location>
</feature>
<dbReference type="Gene3D" id="3.30.110.90">
    <property type="entry name" value="Amidohydrolase"/>
    <property type="match status" value="1"/>
</dbReference>
<dbReference type="PANTHER" id="PTHR43135">
    <property type="entry name" value="ALPHA-D-RIBOSE 1-METHYLPHOSPHONATE 5-TRIPHOSPHATE DIPHOSPHATASE"/>
    <property type="match status" value="1"/>
</dbReference>
<comment type="caution">
    <text evidence="3">The sequence shown here is derived from an EMBL/GenBank/DDBJ whole genome shotgun (WGS) entry which is preliminary data.</text>
</comment>
<organism evidence="3 4">
    <name type="scientific">Scytalidium lignicola</name>
    <name type="common">Hyphomycete</name>
    <dbReference type="NCBI Taxonomy" id="5539"/>
    <lineage>
        <taxon>Eukaryota</taxon>
        <taxon>Fungi</taxon>
        <taxon>Dikarya</taxon>
        <taxon>Ascomycota</taxon>
        <taxon>Pezizomycotina</taxon>
        <taxon>Leotiomycetes</taxon>
        <taxon>Leotiomycetes incertae sedis</taxon>
        <taxon>Scytalidium</taxon>
    </lineage>
</organism>